<dbReference type="GO" id="GO:0006260">
    <property type="term" value="P:DNA replication"/>
    <property type="evidence" value="ECO:0007669"/>
    <property type="project" value="TreeGrafter"/>
</dbReference>
<dbReference type="GeneID" id="55565870"/>
<protein>
    <submittedName>
        <fullName evidence="5">Transposase</fullName>
    </submittedName>
</protein>
<dbReference type="InterPro" id="IPR028350">
    <property type="entry name" value="DNAC/IstB-like"/>
</dbReference>
<evidence type="ECO:0000256" key="2">
    <source>
        <dbReference type="ARBA" id="ARBA00022741"/>
    </source>
</evidence>
<gene>
    <name evidence="5" type="ORF">NCTC11820_00823</name>
</gene>
<dbReference type="NCBIfam" id="NF038214">
    <property type="entry name" value="IS21_help_AAA"/>
    <property type="match status" value="1"/>
</dbReference>
<name>A0A2X3ANE5_9ACTO</name>
<evidence type="ECO:0000259" key="4">
    <source>
        <dbReference type="SMART" id="SM00382"/>
    </source>
</evidence>
<accession>A0A2X3ANE5</accession>
<dbReference type="GO" id="GO:0005524">
    <property type="term" value="F:ATP binding"/>
    <property type="evidence" value="ECO:0007669"/>
    <property type="project" value="UniProtKB-KW"/>
</dbReference>
<dbReference type="InterPro" id="IPR047661">
    <property type="entry name" value="IstB"/>
</dbReference>
<dbReference type="PANTHER" id="PTHR30050">
    <property type="entry name" value="CHROMOSOMAL REPLICATION INITIATOR PROTEIN DNAA"/>
    <property type="match status" value="1"/>
</dbReference>
<keyword evidence="2" id="KW-0547">Nucleotide-binding</keyword>
<evidence type="ECO:0000256" key="3">
    <source>
        <dbReference type="ARBA" id="ARBA00022840"/>
    </source>
</evidence>
<organism evidence="5 6">
    <name type="scientific">Mobiluncus curtisii</name>
    <dbReference type="NCBI Taxonomy" id="2051"/>
    <lineage>
        <taxon>Bacteria</taxon>
        <taxon>Bacillati</taxon>
        <taxon>Actinomycetota</taxon>
        <taxon>Actinomycetes</taxon>
        <taxon>Actinomycetales</taxon>
        <taxon>Actinomycetaceae</taxon>
        <taxon>Mobiluncus</taxon>
    </lineage>
</organism>
<keyword evidence="3" id="KW-0067">ATP-binding</keyword>
<dbReference type="SMART" id="SM00382">
    <property type="entry name" value="AAA"/>
    <property type="match status" value="1"/>
</dbReference>
<dbReference type="RefSeq" id="WP_013189595.1">
    <property type="nucleotide sequence ID" value="NZ_CP068112.1"/>
</dbReference>
<dbReference type="NCBIfam" id="NF005098">
    <property type="entry name" value="PRK06526.1"/>
    <property type="match status" value="1"/>
</dbReference>
<feature type="domain" description="AAA+ ATPase" evidence="4">
    <location>
        <begin position="99"/>
        <end position="231"/>
    </location>
</feature>
<dbReference type="InterPro" id="IPR002611">
    <property type="entry name" value="IstB_ATP-bd"/>
</dbReference>
<dbReference type="AlphaFoldDB" id="A0A2X3ANE5"/>
<dbReference type="PIRSF" id="PIRSF003073">
    <property type="entry name" value="DNAC_TnpB_IstB"/>
    <property type="match status" value="1"/>
</dbReference>
<dbReference type="EMBL" id="UASJ01000001">
    <property type="protein sequence ID" value="SQB64479.1"/>
    <property type="molecule type" value="Genomic_DNA"/>
</dbReference>
<dbReference type="CDD" id="cd00009">
    <property type="entry name" value="AAA"/>
    <property type="match status" value="1"/>
</dbReference>
<dbReference type="Proteomes" id="UP000250245">
    <property type="component" value="Unassembled WGS sequence"/>
</dbReference>
<evidence type="ECO:0000256" key="1">
    <source>
        <dbReference type="ARBA" id="ARBA00008059"/>
    </source>
</evidence>
<dbReference type="Gene3D" id="3.40.50.300">
    <property type="entry name" value="P-loop containing nucleotide triphosphate hydrolases"/>
    <property type="match status" value="1"/>
</dbReference>
<dbReference type="InterPro" id="IPR027417">
    <property type="entry name" value="P-loop_NTPase"/>
</dbReference>
<sequence length="250" mass="28287">MTQVTKDIIFYTHALKTPRIAKTFQHMIDMAKDQGWSMEEFLAVVLETEVSARQAVGIQNKLQRAHFPYRKTMEEFDFDYQPQIRNEILPNASGAYIAKAENIILLGPPGTGKTHLAVSRGMKVIEQNTNVLFNTAQGWIETLQTAHNHAQLAQALKRLKKYPLLIIDEFGYLPIDADAANLFFQLISDRYEQGSLIITSNLPFSQWGEILGSTTIATAIIDRVVHHAQVLQTSGKSYRLRNHDQPNPVK</sequence>
<dbReference type="SUPFAM" id="SSF52540">
    <property type="entry name" value="P-loop containing nucleoside triphosphate hydrolases"/>
    <property type="match status" value="1"/>
</dbReference>
<dbReference type="PANTHER" id="PTHR30050:SF4">
    <property type="entry name" value="ATP-BINDING PROTEIN RV3427C IN INSERTION SEQUENCE-RELATED"/>
    <property type="match status" value="1"/>
</dbReference>
<reference evidence="5 6" key="1">
    <citation type="submission" date="2018-06" db="EMBL/GenBank/DDBJ databases">
        <authorList>
            <consortium name="Pathogen Informatics"/>
            <person name="Doyle S."/>
        </authorList>
    </citation>
    <scope>NUCLEOTIDE SEQUENCE [LARGE SCALE GENOMIC DNA]</scope>
    <source>
        <strain evidence="5 6">NCTC11820</strain>
    </source>
</reference>
<evidence type="ECO:0000313" key="5">
    <source>
        <dbReference type="EMBL" id="SQB64479.1"/>
    </source>
</evidence>
<dbReference type="OMA" id="DWRFNPK"/>
<proteinExistence type="inferred from homology"/>
<evidence type="ECO:0000313" key="6">
    <source>
        <dbReference type="Proteomes" id="UP000250245"/>
    </source>
</evidence>
<dbReference type="Pfam" id="PF01695">
    <property type="entry name" value="IstB_IS21"/>
    <property type="match status" value="1"/>
</dbReference>
<dbReference type="InterPro" id="IPR003593">
    <property type="entry name" value="AAA+_ATPase"/>
</dbReference>
<comment type="similarity">
    <text evidence="1">Belongs to the IS21/IS1162 putative ATP-binding protein family.</text>
</comment>